<proteinExistence type="predicted"/>
<dbReference type="RefSeq" id="WP_039360462.1">
    <property type="nucleotide sequence ID" value="NZ_JSAN01000132.1"/>
</dbReference>
<keyword evidence="1" id="KW-0489">Methyltransferase</keyword>
<keyword evidence="2" id="KW-0808">Transferase</keyword>
<dbReference type="Pfam" id="PF01596">
    <property type="entry name" value="Methyltransf_3"/>
    <property type="match status" value="1"/>
</dbReference>
<dbReference type="GO" id="GO:0032259">
    <property type="term" value="P:methylation"/>
    <property type="evidence" value="ECO:0007669"/>
    <property type="project" value="UniProtKB-KW"/>
</dbReference>
<evidence type="ECO:0000256" key="2">
    <source>
        <dbReference type="ARBA" id="ARBA00022679"/>
    </source>
</evidence>
<reference evidence="4 5" key="1">
    <citation type="journal article" date="2014" name="Mol. Biol. Evol.">
        <title>Massive expansion of Ubiquitination-related gene families within the Chlamydiae.</title>
        <authorList>
            <person name="Domman D."/>
            <person name="Collingro A."/>
            <person name="Lagkouvardos I."/>
            <person name="Gehre L."/>
            <person name="Weinmaier T."/>
            <person name="Rattei T."/>
            <person name="Subtil A."/>
            <person name="Horn M."/>
        </authorList>
    </citation>
    <scope>NUCLEOTIDE SEQUENCE [LARGE SCALE GENOMIC DNA]</scope>
    <source>
        <strain evidence="4 5">EI2</strain>
    </source>
</reference>
<dbReference type="PROSITE" id="PS51682">
    <property type="entry name" value="SAM_OMT_I"/>
    <property type="match status" value="1"/>
</dbReference>
<dbReference type="AlphaFoldDB" id="A0A0C1GZ83"/>
<evidence type="ECO:0008006" key="6">
    <source>
        <dbReference type="Google" id="ProtNLM"/>
    </source>
</evidence>
<name>A0A0C1GZ83_9BACT</name>
<accession>A0A0C1GZ83</accession>
<dbReference type="InterPro" id="IPR002935">
    <property type="entry name" value="SAM_O-MeTrfase"/>
</dbReference>
<dbReference type="Proteomes" id="UP000031465">
    <property type="component" value="Unassembled WGS sequence"/>
</dbReference>
<keyword evidence="3" id="KW-0949">S-adenosyl-L-methionine</keyword>
<dbReference type="PANTHER" id="PTHR10509">
    <property type="entry name" value="O-METHYLTRANSFERASE-RELATED"/>
    <property type="match status" value="1"/>
</dbReference>
<evidence type="ECO:0000256" key="3">
    <source>
        <dbReference type="ARBA" id="ARBA00022691"/>
    </source>
</evidence>
<dbReference type="PATRIC" id="fig|362787.3.peg.1906"/>
<organism evidence="4 5">
    <name type="scientific">Candidatus Protochlamydia amoebophila</name>
    <dbReference type="NCBI Taxonomy" id="362787"/>
    <lineage>
        <taxon>Bacteria</taxon>
        <taxon>Pseudomonadati</taxon>
        <taxon>Chlamydiota</taxon>
        <taxon>Chlamydiia</taxon>
        <taxon>Parachlamydiales</taxon>
        <taxon>Parachlamydiaceae</taxon>
        <taxon>Candidatus Protochlamydia</taxon>
    </lineage>
</organism>
<protein>
    <recommendedName>
        <fullName evidence="6">O-methyltransferase</fullName>
    </recommendedName>
</protein>
<gene>
    <name evidence="4" type="ORF">DB44_FK00040</name>
</gene>
<dbReference type="InterPro" id="IPR029063">
    <property type="entry name" value="SAM-dependent_MTases_sf"/>
</dbReference>
<evidence type="ECO:0000313" key="5">
    <source>
        <dbReference type="Proteomes" id="UP000031465"/>
    </source>
</evidence>
<comment type="caution">
    <text evidence="4">The sequence shown here is derived from an EMBL/GenBank/DDBJ whole genome shotgun (WGS) entry which is preliminary data.</text>
</comment>
<dbReference type="SUPFAM" id="SSF53335">
    <property type="entry name" value="S-adenosyl-L-methionine-dependent methyltransferases"/>
    <property type="match status" value="1"/>
</dbReference>
<dbReference type="InterPro" id="IPR050362">
    <property type="entry name" value="Cation-dep_OMT"/>
</dbReference>
<dbReference type="GO" id="GO:0008757">
    <property type="term" value="F:S-adenosylmethionine-dependent methyltransferase activity"/>
    <property type="evidence" value="ECO:0007669"/>
    <property type="project" value="TreeGrafter"/>
</dbReference>
<dbReference type="GO" id="GO:0008171">
    <property type="term" value="F:O-methyltransferase activity"/>
    <property type="evidence" value="ECO:0007669"/>
    <property type="project" value="InterPro"/>
</dbReference>
<evidence type="ECO:0000313" key="4">
    <source>
        <dbReference type="EMBL" id="KIC70899.1"/>
    </source>
</evidence>
<sequence length="225" mass="25389">MNKNHPNPEELREYLDRRFGQEDAVLHHIRQNSVIKGLPSIQIPIYLGKLLHFLASTLQAKHILEIGTLGGYSTVWLARALPETGYMISLEANPQYCQIAQEHLLQAELSHLVKIRQGYAVDLLAQIATENLASFDFVFIDADKENNVLYLDWAIHLSQPGSLILIDNLIPKGKHVGYPNHEEAQTIYAFNDYLAVHPKLETVLIPTLVREGRLDGLALARVKKS</sequence>
<evidence type="ECO:0000256" key="1">
    <source>
        <dbReference type="ARBA" id="ARBA00022603"/>
    </source>
</evidence>
<dbReference type="PANTHER" id="PTHR10509:SF14">
    <property type="entry name" value="CAFFEOYL-COA O-METHYLTRANSFERASE 3-RELATED"/>
    <property type="match status" value="1"/>
</dbReference>
<dbReference type="EMBL" id="JSAN01000132">
    <property type="protein sequence ID" value="KIC70899.1"/>
    <property type="molecule type" value="Genomic_DNA"/>
</dbReference>
<dbReference type="Gene3D" id="3.40.50.150">
    <property type="entry name" value="Vaccinia Virus protein VP39"/>
    <property type="match status" value="1"/>
</dbReference>